<proteinExistence type="predicted"/>
<dbReference type="InterPro" id="IPR036188">
    <property type="entry name" value="FAD/NAD-bd_sf"/>
</dbReference>
<dbReference type="AlphaFoldDB" id="U2EUY6"/>
<evidence type="ECO:0008006" key="3">
    <source>
        <dbReference type="Google" id="ProtNLM"/>
    </source>
</evidence>
<sequence length="121" mass="13876">MVLEFFDTTKATIIGSRVGYRSYSGDRFPIIGALHDEEFYKQNYKGLFWSKNKDNNKKASYEKNLFVNFAHGSRGLGTAILGANLIMDLVLARPLCIERSLFFELHPARFLIRKLKKGLKV</sequence>
<reference evidence="1 2" key="1">
    <citation type="journal article" date="2013" name="BMC Genomics">
        <title>Comparative genomics of Campylobacter concisus isolates reveals genetic diversity and provides insights into disease association.</title>
        <authorList>
            <person name="Deshpande N.P."/>
            <person name="Kaakoush N.O."/>
            <person name="Wilkins M.R."/>
            <person name="Mitchell H.M."/>
        </authorList>
    </citation>
    <scope>NUCLEOTIDE SEQUENCE [LARGE SCALE GENOMIC DNA]</scope>
    <source>
        <strain evidence="1 2">UNSW3</strain>
    </source>
</reference>
<organism evidence="1 2">
    <name type="scientific">Campylobacter concisus UNSW3</name>
    <dbReference type="NCBI Taxonomy" id="1242966"/>
    <lineage>
        <taxon>Bacteria</taxon>
        <taxon>Pseudomonadati</taxon>
        <taxon>Campylobacterota</taxon>
        <taxon>Epsilonproteobacteria</taxon>
        <taxon>Campylobacterales</taxon>
        <taxon>Campylobacteraceae</taxon>
        <taxon>Campylobacter</taxon>
    </lineage>
</organism>
<dbReference type="Gene3D" id="3.50.50.60">
    <property type="entry name" value="FAD/NAD(P)-binding domain"/>
    <property type="match status" value="1"/>
</dbReference>
<comment type="caution">
    <text evidence="1">The sequence shown here is derived from an EMBL/GenBank/DDBJ whole genome shotgun (WGS) entry which is preliminary data.</text>
</comment>
<dbReference type="Proteomes" id="UP000016636">
    <property type="component" value="Unassembled WGS sequence"/>
</dbReference>
<name>U2EUY6_9BACT</name>
<dbReference type="EMBL" id="ANNE01000014">
    <property type="protein sequence ID" value="ERJ21782.1"/>
    <property type="molecule type" value="Genomic_DNA"/>
</dbReference>
<protein>
    <recommendedName>
        <fullName evidence="3">FAD dependent oxidoreductase domain-containing protein</fullName>
    </recommendedName>
</protein>
<gene>
    <name evidence="1" type="ORF">UNSW3_1630</name>
</gene>
<accession>U2EUY6</accession>
<dbReference type="Gene3D" id="3.30.9.10">
    <property type="entry name" value="D-Amino Acid Oxidase, subunit A, domain 2"/>
    <property type="match status" value="1"/>
</dbReference>
<evidence type="ECO:0000313" key="1">
    <source>
        <dbReference type="EMBL" id="ERJ21782.1"/>
    </source>
</evidence>
<dbReference type="PATRIC" id="fig|1242966.3.peg.1395"/>
<evidence type="ECO:0000313" key="2">
    <source>
        <dbReference type="Proteomes" id="UP000016636"/>
    </source>
</evidence>